<proteinExistence type="predicted"/>
<sequence>MDYGEYFSEAAPPLSIDAREAAWLALGVQVPEPLVMLYASVNGGLTRASVLPLPGGNDTVVNTVFALGGNAPYPLLADETAELAEVGMLPEAALAFADDPGGNIFAIALDPEDFGRVFFIDHEVWVEDPAETLRESANATLVAKDLLSFFESLREALH</sequence>
<dbReference type="InterPro" id="IPR018958">
    <property type="entry name" value="Knr4/Smi1-like_dom"/>
</dbReference>
<reference evidence="3" key="1">
    <citation type="submission" date="2016-11" db="EMBL/GenBank/DDBJ databases">
        <authorList>
            <person name="Varghese N."/>
            <person name="Submissions S."/>
        </authorList>
    </citation>
    <scope>NUCLEOTIDE SEQUENCE [LARGE SCALE GENOMIC DNA]</scope>
    <source>
        <strain evidence="3">DSM 29440</strain>
    </source>
</reference>
<evidence type="ECO:0000313" key="2">
    <source>
        <dbReference type="EMBL" id="SIO29885.1"/>
    </source>
</evidence>
<dbReference type="RefSeq" id="WP_074257880.1">
    <property type="nucleotide sequence ID" value="NZ_FSRL01000002.1"/>
</dbReference>
<evidence type="ECO:0000259" key="1">
    <source>
        <dbReference type="Pfam" id="PF09346"/>
    </source>
</evidence>
<gene>
    <name evidence="2" type="ORF">SAMN05444002_3717</name>
</gene>
<name>A0A1N6ID71_9RHOB</name>
<protein>
    <submittedName>
        <fullName evidence="2">SMI1-KNR4 cell-wall</fullName>
    </submittedName>
</protein>
<dbReference type="SUPFAM" id="SSF160631">
    <property type="entry name" value="SMI1/KNR4-like"/>
    <property type="match status" value="1"/>
</dbReference>
<dbReference type="AlphaFoldDB" id="A0A1N6ID71"/>
<dbReference type="Proteomes" id="UP000184932">
    <property type="component" value="Unassembled WGS sequence"/>
</dbReference>
<dbReference type="Pfam" id="PF09346">
    <property type="entry name" value="SMI1_KNR4"/>
    <property type="match status" value="1"/>
</dbReference>
<evidence type="ECO:0000313" key="3">
    <source>
        <dbReference type="Proteomes" id="UP000184932"/>
    </source>
</evidence>
<accession>A0A1N6ID71</accession>
<keyword evidence="3" id="KW-1185">Reference proteome</keyword>
<dbReference type="InterPro" id="IPR037883">
    <property type="entry name" value="Knr4/Smi1-like_sf"/>
</dbReference>
<dbReference type="STRING" id="1217970.SAMN05444002_3717"/>
<dbReference type="EMBL" id="FSRL01000002">
    <property type="protein sequence ID" value="SIO29885.1"/>
    <property type="molecule type" value="Genomic_DNA"/>
</dbReference>
<dbReference type="Gene3D" id="3.40.1580.10">
    <property type="entry name" value="SMI1/KNR4-like"/>
    <property type="match status" value="1"/>
</dbReference>
<organism evidence="2 3">
    <name type="scientific">Vannielia litorea</name>
    <dbReference type="NCBI Taxonomy" id="1217970"/>
    <lineage>
        <taxon>Bacteria</taxon>
        <taxon>Pseudomonadati</taxon>
        <taxon>Pseudomonadota</taxon>
        <taxon>Alphaproteobacteria</taxon>
        <taxon>Rhodobacterales</taxon>
        <taxon>Paracoccaceae</taxon>
        <taxon>Vannielia</taxon>
    </lineage>
</organism>
<dbReference type="OrthoDB" id="7595201at2"/>
<feature type="domain" description="Knr4/Smi1-like" evidence="1">
    <location>
        <begin position="25"/>
        <end position="150"/>
    </location>
</feature>